<reference evidence="2 3" key="1">
    <citation type="submission" date="2008-03" db="EMBL/GenBank/DDBJ databases">
        <title>Complete sequence of plasmid8 of Methylobacterium radiotolerans JCM 2831.</title>
        <authorList>
            <consortium name="US DOE Joint Genome Institute"/>
            <person name="Copeland A."/>
            <person name="Lucas S."/>
            <person name="Lapidus A."/>
            <person name="Glavina del Rio T."/>
            <person name="Dalin E."/>
            <person name="Tice H."/>
            <person name="Bruce D."/>
            <person name="Goodwin L."/>
            <person name="Pitluck S."/>
            <person name="Kiss H."/>
            <person name="Brettin T."/>
            <person name="Detter J.C."/>
            <person name="Han C."/>
            <person name="Kuske C.R."/>
            <person name="Schmutz J."/>
            <person name="Larimer F."/>
            <person name="Land M."/>
            <person name="Hauser L."/>
            <person name="Kyrpides N."/>
            <person name="Mikhailova N."/>
            <person name="Marx C.J."/>
            <person name="Richardson P."/>
        </authorList>
    </citation>
    <scope>NUCLEOTIDE SEQUENCE [LARGE SCALE GENOMIC DNA]</scope>
    <source>
        <strain evidence="3">ATCC 27329 / DSM 1819 / JCM 2831 / NBRC 15690 / NCIMB 10815 / 0-1</strain>
        <plasmid evidence="3">Plasmid pMRAD08</plasmid>
    </source>
</reference>
<dbReference type="Proteomes" id="UP000006589">
    <property type="component" value="Plasmid pMRAD08"/>
</dbReference>
<evidence type="ECO:0000256" key="1">
    <source>
        <dbReference type="SAM" id="MobiDB-lite"/>
    </source>
</evidence>
<dbReference type="OrthoDB" id="8006064at2"/>
<dbReference type="GeneID" id="6141876"/>
<dbReference type="KEGG" id="mrd:Mrad2831_6526"/>
<evidence type="ECO:0000313" key="2">
    <source>
        <dbReference type="EMBL" id="ACB28438.1"/>
    </source>
</evidence>
<geneLocation type="plasmid" evidence="2 3">
    <name>pMRAD08</name>
</geneLocation>
<proteinExistence type="predicted"/>
<name>B1MAB3_METRJ</name>
<evidence type="ECO:0000313" key="3">
    <source>
        <dbReference type="Proteomes" id="UP000006589"/>
    </source>
</evidence>
<dbReference type="AlphaFoldDB" id="B1MAB3"/>
<sequence>MPAEPLILATPALAAVIGVTPRRVQQLAAEGVLESEAHGQWDATKAVPAYLAHRLAQETAKTAQRTGGAAERHVTAKARAVELRTARDEGVLCDTAEAVAVVEEVLGTIRAGFGGLAARVTRDLALREVIEGQIDDTLERAAVLLARRATELRRGGGLQAAAAAEADEAAPSPAPMKRNRKVAR</sequence>
<dbReference type="HOGENOM" id="CLU_1466604_0_0_5"/>
<dbReference type="RefSeq" id="WP_012327504.1">
    <property type="nucleotide sequence ID" value="NC_010507.1"/>
</dbReference>
<gene>
    <name evidence="2" type="ordered locus">Mrad2831_6526</name>
</gene>
<accession>B1MAB3</accession>
<feature type="region of interest" description="Disordered" evidence="1">
    <location>
        <begin position="157"/>
        <end position="184"/>
    </location>
</feature>
<organism evidence="2 3">
    <name type="scientific">Methylobacterium radiotolerans (strain ATCC 27329 / DSM 1819 / JCM 2831 / NBRC 15690 / NCIMB 10815 / 0-1)</name>
    <dbReference type="NCBI Taxonomy" id="426355"/>
    <lineage>
        <taxon>Bacteria</taxon>
        <taxon>Pseudomonadati</taxon>
        <taxon>Pseudomonadota</taxon>
        <taxon>Alphaproteobacteria</taxon>
        <taxon>Hyphomicrobiales</taxon>
        <taxon>Methylobacteriaceae</taxon>
        <taxon>Methylobacterium</taxon>
    </lineage>
</organism>
<dbReference type="EMBL" id="CP001009">
    <property type="protein sequence ID" value="ACB28438.1"/>
    <property type="molecule type" value="Genomic_DNA"/>
</dbReference>
<protein>
    <recommendedName>
        <fullName evidence="4">Terminase small subunit</fullName>
    </recommendedName>
</protein>
<keyword evidence="2" id="KW-0614">Plasmid</keyword>
<dbReference type="PATRIC" id="fig|426355.14.peg.5829"/>
<evidence type="ECO:0008006" key="4">
    <source>
        <dbReference type="Google" id="ProtNLM"/>
    </source>
</evidence>